<evidence type="ECO:0000313" key="3">
    <source>
        <dbReference type="Proteomes" id="UP000277580"/>
    </source>
</evidence>
<keyword evidence="3" id="KW-1185">Reference proteome</keyword>
<reference evidence="2 3" key="1">
    <citation type="journal article" date="2018" name="Nat. Ecol. Evol.">
        <title>Pezizomycetes genomes reveal the molecular basis of ectomycorrhizal truffle lifestyle.</title>
        <authorList>
            <person name="Murat C."/>
            <person name="Payen T."/>
            <person name="Noel B."/>
            <person name="Kuo A."/>
            <person name="Morin E."/>
            <person name="Chen J."/>
            <person name="Kohler A."/>
            <person name="Krizsan K."/>
            <person name="Balestrini R."/>
            <person name="Da Silva C."/>
            <person name="Montanini B."/>
            <person name="Hainaut M."/>
            <person name="Levati E."/>
            <person name="Barry K.W."/>
            <person name="Belfiori B."/>
            <person name="Cichocki N."/>
            <person name="Clum A."/>
            <person name="Dockter R.B."/>
            <person name="Fauchery L."/>
            <person name="Guy J."/>
            <person name="Iotti M."/>
            <person name="Le Tacon F."/>
            <person name="Lindquist E.A."/>
            <person name="Lipzen A."/>
            <person name="Malagnac F."/>
            <person name="Mello A."/>
            <person name="Molinier V."/>
            <person name="Miyauchi S."/>
            <person name="Poulain J."/>
            <person name="Riccioni C."/>
            <person name="Rubini A."/>
            <person name="Sitrit Y."/>
            <person name="Splivallo R."/>
            <person name="Traeger S."/>
            <person name="Wang M."/>
            <person name="Zifcakova L."/>
            <person name="Wipf D."/>
            <person name="Zambonelli A."/>
            <person name="Paolocci F."/>
            <person name="Nowrousian M."/>
            <person name="Ottonello S."/>
            <person name="Baldrian P."/>
            <person name="Spatafora J.W."/>
            <person name="Henrissat B."/>
            <person name="Nagy L.G."/>
            <person name="Aury J.M."/>
            <person name="Wincker P."/>
            <person name="Grigoriev I.V."/>
            <person name="Bonfante P."/>
            <person name="Martin F.M."/>
        </authorList>
    </citation>
    <scope>NUCLEOTIDE SEQUENCE [LARGE SCALE GENOMIC DNA]</scope>
    <source>
        <strain evidence="2 3">CCBAS932</strain>
    </source>
</reference>
<dbReference type="InParanoid" id="A0A3N4KMT8"/>
<organism evidence="2 3">
    <name type="scientific">Morchella conica CCBAS932</name>
    <dbReference type="NCBI Taxonomy" id="1392247"/>
    <lineage>
        <taxon>Eukaryota</taxon>
        <taxon>Fungi</taxon>
        <taxon>Dikarya</taxon>
        <taxon>Ascomycota</taxon>
        <taxon>Pezizomycotina</taxon>
        <taxon>Pezizomycetes</taxon>
        <taxon>Pezizales</taxon>
        <taxon>Morchellaceae</taxon>
        <taxon>Morchella</taxon>
    </lineage>
</organism>
<evidence type="ECO:0000313" key="2">
    <source>
        <dbReference type="EMBL" id="RPB10699.1"/>
    </source>
</evidence>
<dbReference type="OrthoDB" id="5415618at2759"/>
<keyword evidence="1" id="KW-0812">Transmembrane</keyword>
<name>A0A3N4KMT8_9PEZI</name>
<feature type="transmembrane region" description="Helical" evidence="1">
    <location>
        <begin position="163"/>
        <end position="182"/>
    </location>
</feature>
<feature type="transmembrane region" description="Helical" evidence="1">
    <location>
        <begin position="49"/>
        <end position="69"/>
    </location>
</feature>
<sequence length="183" mass="19184">MPRPSLAPRLVINTLHTPTHSSPFSSLLLPQHPHQALPHTYTMQLLNTLPLALLTLATTFSGVSANWFYARQEANTTISGTNTTITTNGTLTNSTLGYNSTTAICDDPDRRAECCDVYPDAMNCPVGPTLENTSTYDAGGGVVDDHSGGTIPEEKGAAAGRGVDVTVVAGVVMIVGVGMGAWL</sequence>
<keyword evidence="1" id="KW-1133">Transmembrane helix</keyword>
<gene>
    <name evidence="2" type="ORF">P167DRAFT_566414</name>
</gene>
<protein>
    <submittedName>
        <fullName evidence="2">Uncharacterized protein</fullName>
    </submittedName>
</protein>
<accession>A0A3N4KMT8</accession>
<dbReference type="Proteomes" id="UP000277580">
    <property type="component" value="Unassembled WGS sequence"/>
</dbReference>
<keyword evidence="1" id="KW-0472">Membrane</keyword>
<proteinExistence type="predicted"/>
<evidence type="ECO:0000256" key="1">
    <source>
        <dbReference type="SAM" id="Phobius"/>
    </source>
</evidence>
<dbReference type="EMBL" id="ML119141">
    <property type="protein sequence ID" value="RPB10699.1"/>
    <property type="molecule type" value="Genomic_DNA"/>
</dbReference>
<dbReference type="AlphaFoldDB" id="A0A3N4KMT8"/>